<feature type="transmembrane region" description="Helical" evidence="14">
    <location>
        <begin position="451"/>
        <end position="471"/>
    </location>
</feature>
<keyword evidence="6 13" id="KW-0808">Transferase</keyword>
<comment type="pathway">
    <text evidence="2">Glycan biosynthesis; alginate biosynthesis.</text>
</comment>
<evidence type="ECO:0000313" key="15">
    <source>
        <dbReference type="EMBL" id="MFC7291667.1"/>
    </source>
</evidence>
<comment type="caution">
    <text evidence="15">The sequence shown here is derived from an EMBL/GenBank/DDBJ whole genome shotgun (WGS) entry which is preliminary data.</text>
</comment>
<dbReference type="PANTHER" id="PTHR13285:SF23">
    <property type="entry name" value="TEICHOIC ACID D-ALANYLTRANSFERASE"/>
    <property type="match status" value="1"/>
</dbReference>
<dbReference type="Pfam" id="PF03062">
    <property type="entry name" value="MBOAT"/>
    <property type="match status" value="1"/>
</dbReference>
<keyword evidence="5 13" id="KW-1003">Cell membrane</keyword>
<evidence type="ECO:0000256" key="2">
    <source>
        <dbReference type="ARBA" id="ARBA00005182"/>
    </source>
</evidence>
<evidence type="ECO:0000256" key="6">
    <source>
        <dbReference type="ARBA" id="ARBA00022679"/>
    </source>
</evidence>
<dbReference type="InterPro" id="IPR028362">
    <property type="entry name" value="AlgI"/>
</dbReference>
<feature type="transmembrane region" description="Helical" evidence="14">
    <location>
        <begin position="157"/>
        <end position="179"/>
    </location>
</feature>
<feature type="transmembrane region" description="Helical" evidence="14">
    <location>
        <begin position="51"/>
        <end position="68"/>
    </location>
</feature>
<dbReference type="PANTHER" id="PTHR13285">
    <property type="entry name" value="ACYLTRANSFERASE"/>
    <property type="match status" value="1"/>
</dbReference>
<dbReference type="EMBL" id="JBHTBR010000004">
    <property type="protein sequence ID" value="MFC7291667.1"/>
    <property type="molecule type" value="Genomic_DNA"/>
</dbReference>
<comment type="subcellular location">
    <subcellularLocation>
        <location evidence="1">Cell membrane</location>
        <topology evidence="1">Multi-pass membrane protein</topology>
    </subcellularLocation>
</comment>
<reference evidence="16" key="1">
    <citation type="journal article" date="2019" name="Int. J. Syst. Evol. Microbiol.">
        <title>The Global Catalogue of Microorganisms (GCM) 10K type strain sequencing project: providing services to taxonomists for standard genome sequencing and annotation.</title>
        <authorList>
            <consortium name="The Broad Institute Genomics Platform"/>
            <consortium name="The Broad Institute Genome Sequencing Center for Infectious Disease"/>
            <person name="Wu L."/>
            <person name="Ma J."/>
        </authorList>
    </citation>
    <scope>NUCLEOTIDE SEQUENCE [LARGE SCALE GENOMIC DNA]</scope>
    <source>
        <strain evidence="16">CCUG 51308</strain>
    </source>
</reference>
<dbReference type="Proteomes" id="UP001596492">
    <property type="component" value="Unassembled WGS sequence"/>
</dbReference>
<keyword evidence="7 14" id="KW-0812">Transmembrane</keyword>
<evidence type="ECO:0000256" key="7">
    <source>
        <dbReference type="ARBA" id="ARBA00022692"/>
    </source>
</evidence>
<dbReference type="RefSeq" id="WP_382166904.1">
    <property type="nucleotide sequence ID" value="NZ_JBHTBR010000004.1"/>
</dbReference>
<evidence type="ECO:0000256" key="14">
    <source>
        <dbReference type="SAM" id="Phobius"/>
    </source>
</evidence>
<gene>
    <name evidence="15" type="ORF">ACFQS8_08570</name>
</gene>
<dbReference type="PIRSF" id="PIRSF016636">
    <property type="entry name" value="AlgI_DltB"/>
    <property type="match status" value="1"/>
</dbReference>
<keyword evidence="11 13" id="KW-0012">Acyltransferase</keyword>
<evidence type="ECO:0000256" key="9">
    <source>
        <dbReference type="ARBA" id="ARBA00022989"/>
    </source>
</evidence>
<evidence type="ECO:0000256" key="11">
    <source>
        <dbReference type="ARBA" id="ARBA00023315"/>
    </source>
</evidence>
<feature type="transmembrane region" description="Helical" evidence="14">
    <location>
        <begin position="6"/>
        <end position="22"/>
    </location>
</feature>
<feature type="transmembrane region" description="Helical" evidence="14">
    <location>
        <begin position="120"/>
        <end position="141"/>
    </location>
</feature>
<protein>
    <recommendedName>
        <fullName evidence="4">Probable alginate O-acetylase AlgI</fullName>
    </recommendedName>
    <alternativeName>
        <fullName evidence="12">Alginate biosynthesis protein AlgI</fullName>
    </alternativeName>
</protein>
<feature type="transmembrane region" description="Helical" evidence="14">
    <location>
        <begin position="318"/>
        <end position="335"/>
    </location>
</feature>
<dbReference type="InterPro" id="IPR051085">
    <property type="entry name" value="MB_O-acyltransferase"/>
</dbReference>
<evidence type="ECO:0000313" key="16">
    <source>
        <dbReference type="Proteomes" id="UP001596492"/>
    </source>
</evidence>
<dbReference type="InterPro" id="IPR004299">
    <property type="entry name" value="MBOAT_fam"/>
</dbReference>
<keyword evidence="10 13" id="KW-0472">Membrane</keyword>
<proteinExistence type="inferred from homology"/>
<organism evidence="15 16">
    <name type="scientific">Hirschia litorea</name>
    <dbReference type="NCBI Taxonomy" id="1199156"/>
    <lineage>
        <taxon>Bacteria</taxon>
        <taxon>Pseudomonadati</taxon>
        <taxon>Pseudomonadota</taxon>
        <taxon>Alphaproteobacteria</taxon>
        <taxon>Hyphomonadales</taxon>
        <taxon>Hyphomonadaceae</taxon>
        <taxon>Hirschia</taxon>
    </lineage>
</organism>
<sequence>MIFTDAIFPAFLIIVFALHWLTPAKHKEARLTVLLVASAVFYGWWDVRFLGLIGGVIAIAWAAGLFAGDRTRDGKTRNRAVIIGVGLNLAILAVFKYFNFFADSLIAMMNVAGISANPSTLKIILPVGVSFYIFQAISYIVDVRREELATETRLRRVALYIAFFPQLVAGPIVRAAGFFPQMEKDRRLSSKLLLSGLRFFAIGWVYKAGFADNIAPFVDPVFGNPMVGGDSDVSNWTNLSLIGATFAFGAQIYFDFAGYSMMAIGVARWFGFYIPRNFDFPYLATSIADFWRRWHISLSSWLRDYLYISLGGNRAGKMRTYINLFATMLLGGLWHGAAWTFVIWGALHGAALAVHRLIMGHKKHLIGGVLGGAIGLVITQVFVIMVWAPFRAEGMSDVFEVWAAFTGLRDGAGLKSLEWIVWLAPLAVIADGILGKSGFSRLSRSEIMRQPAMFWGALGVFIGAALAVFPLQAAPFVYFQF</sequence>
<evidence type="ECO:0000256" key="1">
    <source>
        <dbReference type="ARBA" id="ARBA00004651"/>
    </source>
</evidence>
<evidence type="ECO:0000256" key="5">
    <source>
        <dbReference type="ARBA" id="ARBA00022475"/>
    </source>
</evidence>
<dbReference type="PIRSF" id="PIRSF500217">
    <property type="entry name" value="AlgI"/>
    <property type="match status" value="1"/>
</dbReference>
<comment type="similarity">
    <text evidence="3 13">Belongs to the membrane-bound acyltransferase family.</text>
</comment>
<dbReference type="InterPro" id="IPR024194">
    <property type="entry name" value="Ac/AlaTfrase_AlgI/DltB"/>
</dbReference>
<evidence type="ECO:0000256" key="8">
    <source>
        <dbReference type="ARBA" id="ARBA00022841"/>
    </source>
</evidence>
<evidence type="ECO:0000256" key="12">
    <source>
        <dbReference type="ARBA" id="ARBA00031030"/>
    </source>
</evidence>
<accession>A0ABW2IL03</accession>
<feature type="transmembrane region" description="Helical" evidence="14">
    <location>
        <begin position="80"/>
        <end position="100"/>
    </location>
</feature>
<keyword evidence="16" id="KW-1185">Reference proteome</keyword>
<keyword evidence="9 14" id="KW-1133">Transmembrane helix</keyword>
<feature type="transmembrane region" description="Helical" evidence="14">
    <location>
        <begin position="365"/>
        <end position="388"/>
    </location>
</feature>
<evidence type="ECO:0000256" key="10">
    <source>
        <dbReference type="ARBA" id="ARBA00023136"/>
    </source>
</evidence>
<evidence type="ECO:0000256" key="13">
    <source>
        <dbReference type="PIRNR" id="PIRNR016636"/>
    </source>
</evidence>
<name>A0ABW2IL03_9PROT</name>
<evidence type="ECO:0000256" key="4">
    <source>
        <dbReference type="ARBA" id="ARBA00016084"/>
    </source>
</evidence>
<evidence type="ECO:0000256" key="3">
    <source>
        <dbReference type="ARBA" id="ARBA00010323"/>
    </source>
</evidence>
<keyword evidence="8" id="KW-0016">Alginate biosynthesis</keyword>